<evidence type="ECO:0000313" key="3">
    <source>
        <dbReference type="Proteomes" id="UP001204144"/>
    </source>
</evidence>
<accession>A0AAE3H499</accession>
<feature type="domain" description="Acyclic terpene utilisation N-terminal" evidence="1">
    <location>
        <begin position="7"/>
        <end position="436"/>
    </location>
</feature>
<evidence type="ECO:0000313" key="2">
    <source>
        <dbReference type="EMBL" id="MCP9762645.1"/>
    </source>
</evidence>
<dbReference type="Pfam" id="PF07287">
    <property type="entry name" value="AtuA"/>
    <property type="match status" value="1"/>
</dbReference>
<dbReference type="RefSeq" id="WP_255036435.1">
    <property type="nucleotide sequence ID" value="NZ_RJUF01000012.1"/>
</dbReference>
<dbReference type="EMBL" id="RJUF01000012">
    <property type="protein sequence ID" value="MCP9762645.1"/>
    <property type="molecule type" value="Genomic_DNA"/>
</dbReference>
<reference evidence="2 3" key="1">
    <citation type="submission" date="2018-11" db="EMBL/GenBank/DDBJ databases">
        <title>Novel bacteria species description.</title>
        <authorList>
            <person name="Han J.-H."/>
        </authorList>
    </citation>
    <scope>NUCLEOTIDE SEQUENCE [LARGE SCALE GENOMIC DNA]</scope>
    <source>
        <strain evidence="2 3">KCTC23259</strain>
    </source>
</reference>
<gene>
    <name evidence="2" type="ORF">EGI31_06730</name>
</gene>
<dbReference type="AlphaFoldDB" id="A0AAE3H499"/>
<dbReference type="PANTHER" id="PTHR47472:SF1">
    <property type="entry name" value="DUF1446-DOMAIN-CONTAINING PROTEIN"/>
    <property type="match status" value="1"/>
</dbReference>
<sequence length="442" mass="46764">MSNLKKIRIGAGAGFSGDRLEPAEILASQGEIDYLILECLAERTIALAQKRKLSDPNKGYDPLLERRMKKLLPIIAEKGIKVISNMGAANAPAAAAKIIEIAIRKNLKIKVAAVTGDDVLSLITGEEITLESGKPLSSFGKIVSANAYLGADSILPALNAGAEVIITGRVADPSLVVAPLMHSYGWTYSDTELIGKATVIGHLLECAGQVTGGYFADGVKKIVPNLEILGHPYADIFPDGTAVIGKVEGTGGIISLATVKEQLLYEVLNPFAYLTPDVSADFTTVSLKQIGHEKVQVTGGNGSTKPEKLKVSVGYQGGFMGEGEILYAGAFALERAKMAGEIVEKRLQEHFTEPLRIDYIGSNAAHAGLGDGNSSYEIRLRVSGLAKTAEIAAWIGEEVEALYTNGPSGGGGVRKSVTEIIGIQSILIDRESIHSSFSIFES</sequence>
<organism evidence="2 3">
    <name type="scientific">Lacihabitans soyangensis</name>
    <dbReference type="NCBI Taxonomy" id="869394"/>
    <lineage>
        <taxon>Bacteria</taxon>
        <taxon>Pseudomonadati</taxon>
        <taxon>Bacteroidota</taxon>
        <taxon>Cytophagia</taxon>
        <taxon>Cytophagales</taxon>
        <taxon>Leadbetterellaceae</taxon>
        <taxon>Lacihabitans</taxon>
    </lineage>
</organism>
<protein>
    <submittedName>
        <fullName evidence="2">DUF1446 domain-containing protein</fullName>
    </submittedName>
</protein>
<name>A0AAE3H499_9BACT</name>
<comment type="caution">
    <text evidence="2">The sequence shown here is derived from an EMBL/GenBank/DDBJ whole genome shotgun (WGS) entry which is preliminary data.</text>
</comment>
<keyword evidence="3" id="KW-1185">Reference proteome</keyword>
<proteinExistence type="predicted"/>
<dbReference type="PANTHER" id="PTHR47472">
    <property type="entry name" value="PROPIONYL-COA CARBOXYLASE"/>
    <property type="match status" value="1"/>
</dbReference>
<dbReference type="InterPro" id="IPR010839">
    <property type="entry name" value="AtuA_N"/>
</dbReference>
<evidence type="ECO:0000259" key="1">
    <source>
        <dbReference type="Pfam" id="PF07287"/>
    </source>
</evidence>
<dbReference type="Proteomes" id="UP001204144">
    <property type="component" value="Unassembled WGS sequence"/>
</dbReference>